<comment type="caution">
    <text evidence="1">The sequence shown here is derived from an EMBL/GenBank/DDBJ whole genome shotgun (WGS) entry which is preliminary data.</text>
</comment>
<sequence>MAGRRVAVAPGWRAARSRVAGPSACGVRWCAGPRACRSAGPSDAPRFAGCPVCFAGCPVCRVSRVPGGGARAALRAPAVVGAFPARSAVAFSGPVRRRPCPVVRQPACCRRTSLS</sequence>
<protein>
    <submittedName>
        <fullName evidence="1">Uncharacterized protein</fullName>
    </submittedName>
</protein>
<reference evidence="1 2" key="1">
    <citation type="journal article" date="2019" name="Microb. Cell Fact.">
        <title>Exploring novel herbicidin analogues by transcriptional regulator overexpression and MS/MS molecular networking.</title>
        <authorList>
            <person name="Shi Y."/>
            <person name="Gu R."/>
            <person name="Li Y."/>
            <person name="Wang X."/>
            <person name="Ren W."/>
            <person name="Li X."/>
            <person name="Wang L."/>
            <person name="Xie Y."/>
            <person name="Hong B."/>
        </authorList>
    </citation>
    <scope>NUCLEOTIDE SEQUENCE [LARGE SCALE GENOMIC DNA]</scope>
    <source>
        <strain evidence="1 2">US-43</strain>
    </source>
</reference>
<accession>A0A5N5W8J7</accession>
<organism evidence="1 2">
    <name type="scientific">Streptomyces mobaraensis</name>
    <name type="common">Streptoverticillium mobaraense</name>
    <dbReference type="NCBI Taxonomy" id="35621"/>
    <lineage>
        <taxon>Bacteria</taxon>
        <taxon>Bacillati</taxon>
        <taxon>Actinomycetota</taxon>
        <taxon>Actinomycetes</taxon>
        <taxon>Kitasatosporales</taxon>
        <taxon>Streptomycetaceae</taxon>
        <taxon>Streptomyces</taxon>
    </lineage>
</organism>
<name>A0A5N5W8J7_STRMB</name>
<evidence type="ECO:0000313" key="2">
    <source>
        <dbReference type="Proteomes" id="UP000327000"/>
    </source>
</evidence>
<proteinExistence type="predicted"/>
<dbReference type="AlphaFoldDB" id="A0A5N5W8J7"/>
<gene>
    <name evidence="1" type="ORF">FRZ00_13810</name>
</gene>
<dbReference type="EMBL" id="VOKX01000026">
    <property type="protein sequence ID" value="KAB7845551.1"/>
    <property type="molecule type" value="Genomic_DNA"/>
</dbReference>
<evidence type="ECO:0000313" key="1">
    <source>
        <dbReference type="EMBL" id="KAB7845551.1"/>
    </source>
</evidence>
<dbReference type="Proteomes" id="UP000327000">
    <property type="component" value="Unassembled WGS sequence"/>
</dbReference>
<keyword evidence="2" id="KW-1185">Reference proteome</keyword>